<name>A0AC60PW86_IXOPE</name>
<evidence type="ECO:0000313" key="2">
    <source>
        <dbReference type="Proteomes" id="UP000805193"/>
    </source>
</evidence>
<protein>
    <submittedName>
        <fullName evidence="1">Uncharacterized protein</fullName>
    </submittedName>
</protein>
<accession>A0AC60PW86</accession>
<feature type="non-terminal residue" evidence="1">
    <location>
        <position position="1"/>
    </location>
</feature>
<proteinExistence type="predicted"/>
<keyword evidence="2" id="KW-1185">Reference proteome</keyword>
<sequence length="361" mass="39588">GLTCSPQKSELLLLLQPVRSRQLPSDIALLSQGLRIPSVKNIRILGVQMIESLKASTYQITRLISRISGCHFGMKKNLVRLVRALVVSRLAYVLPFLRLGVAEKAKLDCLITKAYKRALGIPDSTSNEKLAALGLHNTVQEIIQPAHRLFQKVKALRRLLEKEEGVYYTDAARYDRDAMAAAVVDKQGKIGRSLRAAVSEEVAIALALQLQDAKIVVSDSQMAILQYARGQVSPVTLHVLGDPEKTAKVKLIWTPAHSSLPGNEEAHDAARVTSDPSIESLTGANDWSRSETSSIITSAKGRANLRRIPRWTKDTRPTATEKITNQESWGALLLCTDLKVQEQVVRLAEDAVGVQEILAAA</sequence>
<reference evidence="1 2" key="1">
    <citation type="journal article" date="2020" name="Cell">
        <title>Large-Scale Comparative Analyses of Tick Genomes Elucidate Their Genetic Diversity and Vector Capacities.</title>
        <authorList>
            <consortium name="Tick Genome and Microbiome Consortium (TIGMIC)"/>
            <person name="Jia N."/>
            <person name="Wang J."/>
            <person name="Shi W."/>
            <person name="Du L."/>
            <person name="Sun Y."/>
            <person name="Zhan W."/>
            <person name="Jiang J.F."/>
            <person name="Wang Q."/>
            <person name="Zhang B."/>
            <person name="Ji P."/>
            <person name="Bell-Sakyi L."/>
            <person name="Cui X.M."/>
            <person name="Yuan T.T."/>
            <person name="Jiang B.G."/>
            <person name="Yang W.F."/>
            <person name="Lam T.T."/>
            <person name="Chang Q.C."/>
            <person name="Ding S.J."/>
            <person name="Wang X.J."/>
            <person name="Zhu J.G."/>
            <person name="Ruan X.D."/>
            <person name="Zhao L."/>
            <person name="Wei J.T."/>
            <person name="Ye R.Z."/>
            <person name="Que T.C."/>
            <person name="Du C.H."/>
            <person name="Zhou Y.H."/>
            <person name="Cheng J.X."/>
            <person name="Dai P.F."/>
            <person name="Guo W.B."/>
            <person name="Han X.H."/>
            <person name="Huang E.J."/>
            <person name="Li L.F."/>
            <person name="Wei W."/>
            <person name="Gao Y.C."/>
            <person name="Liu J.Z."/>
            <person name="Shao H.Z."/>
            <person name="Wang X."/>
            <person name="Wang C.C."/>
            <person name="Yang T.C."/>
            <person name="Huo Q.B."/>
            <person name="Li W."/>
            <person name="Chen H.Y."/>
            <person name="Chen S.E."/>
            <person name="Zhou L.G."/>
            <person name="Ni X.B."/>
            <person name="Tian J.H."/>
            <person name="Sheng Y."/>
            <person name="Liu T."/>
            <person name="Pan Y.S."/>
            <person name="Xia L.Y."/>
            <person name="Li J."/>
            <person name="Zhao F."/>
            <person name="Cao W.C."/>
        </authorList>
    </citation>
    <scope>NUCLEOTIDE SEQUENCE [LARGE SCALE GENOMIC DNA]</scope>
    <source>
        <strain evidence="1">Iper-2018</strain>
    </source>
</reference>
<dbReference type="Proteomes" id="UP000805193">
    <property type="component" value="Unassembled WGS sequence"/>
</dbReference>
<evidence type="ECO:0000313" key="1">
    <source>
        <dbReference type="EMBL" id="KAG0425471.1"/>
    </source>
</evidence>
<organism evidence="1 2">
    <name type="scientific">Ixodes persulcatus</name>
    <name type="common">Taiga tick</name>
    <dbReference type="NCBI Taxonomy" id="34615"/>
    <lineage>
        <taxon>Eukaryota</taxon>
        <taxon>Metazoa</taxon>
        <taxon>Ecdysozoa</taxon>
        <taxon>Arthropoda</taxon>
        <taxon>Chelicerata</taxon>
        <taxon>Arachnida</taxon>
        <taxon>Acari</taxon>
        <taxon>Parasitiformes</taxon>
        <taxon>Ixodida</taxon>
        <taxon>Ixodoidea</taxon>
        <taxon>Ixodidae</taxon>
        <taxon>Ixodinae</taxon>
        <taxon>Ixodes</taxon>
    </lineage>
</organism>
<comment type="caution">
    <text evidence="1">The sequence shown here is derived from an EMBL/GenBank/DDBJ whole genome shotgun (WGS) entry which is preliminary data.</text>
</comment>
<gene>
    <name evidence="1" type="ORF">HPB47_027365</name>
</gene>
<dbReference type="EMBL" id="JABSTQ010009841">
    <property type="protein sequence ID" value="KAG0425471.1"/>
    <property type="molecule type" value="Genomic_DNA"/>
</dbReference>